<dbReference type="Proteomes" id="UP000013378">
    <property type="component" value="Unassembled WGS sequence"/>
</dbReference>
<dbReference type="GO" id="GO:0004534">
    <property type="term" value="F:5'-3' RNA exonuclease activity"/>
    <property type="evidence" value="ECO:0007669"/>
    <property type="project" value="TreeGrafter"/>
</dbReference>
<organism evidence="2 3">
    <name type="scientific">Caldisalinibacter kiritimatiensis</name>
    <dbReference type="NCBI Taxonomy" id="1304284"/>
    <lineage>
        <taxon>Bacteria</taxon>
        <taxon>Bacillati</taxon>
        <taxon>Bacillota</taxon>
        <taxon>Tissierellia</taxon>
        <taxon>Tissierellales</taxon>
        <taxon>Thermohalobacteraceae</taxon>
        <taxon>Caldisalinibacter</taxon>
    </lineage>
</organism>
<comment type="caution">
    <text evidence="2">The sequence shown here is derived from an EMBL/GenBank/DDBJ whole genome shotgun (WGS) entry which is preliminary data.</text>
</comment>
<dbReference type="RefSeq" id="WP_006315725.1">
    <property type="nucleotide sequence ID" value="NZ_ARZA01000236.1"/>
</dbReference>
<dbReference type="PATRIC" id="fig|1304284.3.peg.2110"/>
<dbReference type="InterPro" id="IPR003141">
    <property type="entry name" value="Pol/His_phosphatase_N"/>
</dbReference>
<sequence>MKFSIDLHIHSGLSPCGDEEMTPNNIVNMAYIKELDIISVTDHNSMENVKAIMQLAEQRDLLVIPGMEVTTKEEIHVLCYFKDLSDGLSFQKLIYNGLPDIENQEDIFGKQIVYDTEDKRIGKIKKFLLNRTCYSIEYIYDLVKQYNGVMVPAHIDKKAYSILSVLGFIPKNLEFNTLEITNKCNLKQLKKLVDLKKYNIIQNSDAHYLKDINEPLHFIDIKEKSIEAVFDFFNRVQQ</sequence>
<dbReference type="eggNOG" id="COG0613">
    <property type="taxonomic scope" value="Bacteria"/>
</dbReference>
<evidence type="ECO:0000259" key="1">
    <source>
        <dbReference type="SMART" id="SM00481"/>
    </source>
</evidence>
<dbReference type="AlphaFoldDB" id="R1CMB0"/>
<dbReference type="PANTHER" id="PTHR42924:SF3">
    <property type="entry name" value="POLYMERASE_HISTIDINOL PHOSPHATASE N-TERMINAL DOMAIN-CONTAINING PROTEIN"/>
    <property type="match status" value="1"/>
</dbReference>
<protein>
    <submittedName>
        <fullName evidence="2">Metal-dependent phosphoesterases (PHP family)</fullName>
    </submittedName>
</protein>
<evidence type="ECO:0000313" key="2">
    <source>
        <dbReference type="EMBL" id="EOC99840.1"/>
    </source>
</evidence>
<keyword evidence="3" id="KW-1185">Reference proteome</keyword>
<feature type="domain" description="Polymerase/histidinol phosphatase N-terminal" evidence="1">
    <location>
        <begin position="5"/>
        <end position="73"/>
    </location>
</feature>
<accession>R1CMB0</accession>
<dbReference type="CDD" id="cd07432">
    <property type="entry name" value="PHP_HisPPase"/>
    <property type="match status" value="1"/>
</dbReference>
<name>R1CMB0_9FIRM</name>
<dbReference type="OrthoDB" id="9791620at2"/>
<dbReference type="EMBL" id="ARZA01000236">
    <property type="protein sequence ID" value="EOC99840.1"/>
    <property type="molecule type" value="Genomic_DNA"/>
</dbReference>
<dbReference type="InterPro" id="IPR052018">
    <property type="entry name" value="PHP_domain"/>
</dbReference>
<dbReference type="Gene3D" id="3.20.20.140">
    <property type="entry name" value="Metal-dependent hydrolases"/>
    <property type="match status" value="1"/>
</dbReference>
<dbReference type="InterPro" id="IPR004013">
    <property type="entry name" value="PHP_dom"/>
</dbReference>
<dbReference type="InterPro" id="IPR016195">
    <property type="entry name" value="Pol/histidinol_Pase-like"/>
</dbReference>
<dbReference type="GO" id="GO:0035312">
    <property type="term" value="F:5'-3' DNA exonuclease activity"/>
    <property type="evidence" value="ECO:0007669"/>
    <property type="project" value="TreeGrafter"/>
</dbReference>
<dbReference type="SUPFAM" id="SSF89550">
    <property type="entry name" value="PHP domain-like"/>
    <property type="match status" value="1"/>
</dbReference>
<dbReference type="PANTHER" id="PTHR42924">
    <property type="entry name" value="EXONUCLEASE"/>
    <property type="match status" value="1"/>
</dbReference>
<gene>
    <name evidence="2" type="ORF">L21TH_2145</name>
</gene>
<reference evidence="2 3" key="1">
    <citation type="journal article" date="2015" name="Geomicrobiol. J.">
        <title>Caldisalinibacter kiritimatiensis gen. nov., sp. nov., a moderately thermohalophilic thiosulfate-reducing bacterium from a hypersaline microbial mat.</title>
        <authorList>
            <person name="Ben Hania W."/>
            <person name="Joseph M."/>
            <person name="Fiebig A."/>
            <person name="Bunk B."/>
            <person name="Klenk H.-P."/>
            <person name="Fardeau M.-L."/>
            <person name="Spring S."/>
        </authorList>
    </citation>
    <scope>NUCLEOTIDE SEQUENCE [LARGE SCALE GENOMIC DNA]</scope>
    <source>
        <strain evidence="2 3">L21-TH-D2</strain>
    </source>
</reference>
<proteinExistence type="predicted"/>
<evidence type="ECO:0000313" key="3">
    <source>
        <dbReference type="Proteomes" id="UP000013378"/>
    </source>
</evidence>
<dbReference type="Pfam" id="PF02811">
    <property type="entry name" value="PHP"/>
    <property type="match status" value="1"/>
</dbReference>
<dbReference type="STRING" id="1304284.L21TH_2145"/>
<dbReference type="SMART" id="SM00481">
    <property type="entry name" value="POLIIIAc"/>
    <property type="match status" value="1"/>
</dbReference>